<feature type="binding site" evidence="13">
    <location>
        <begin position="11"/>
        <end position="14"/>
    </location>
    <ligand>
        <name>NADP(+)</name>
        <dbReference type="ChEBI" id="CHEBI:58349"/>
    </ligand>
</feature>
<comment type="function">
    <text evidence="1 14">Catalyzes the NADPH-dependent reduction of beta-ketoacyl-ACP substrates to beta-hydroxyacyl-ACP products, the first reductive step in the elongation cycle of fatty acid biosynthesis.</text>
</comment>
<dbReference type="Gene3D" id="3.40.50.720">
    <property type="entry name" value="NAD(P)-binding Rossmann-like Domain"/>
    <property type="match status" value="1"/>
</dbReference>
<dbReference type="NCBIfam" id="TIGR01830">
    <property type="entry name" value="3oxo_ACP_reduc"/>
    <property type="match status" value="1"/>
</dbReference>
<evidence type="ECO:0000256" key="3">
    <source>
        <dbReference type="ARBA" id="ARBA00006484"/>
    </source>
</evidence>
<dbReference type="SMART" id="SM00822">
    <property type="entry name" value="PKS_KR"/>
    <property type="match status" value="1"/>
</dbReference>
<dbReference type="AlphaFoldDB" id="A0A0J6D358"/>
<evidence type="ECO:0000313" key="17">
    <source>
        <dbReference type="Proteomes" id="UP000035996"/>
    </source>
</evidence>
<dbReference type="PANTHER" id="PTHR42879:SF2">
    <property type="entry name" value="3-OXOACYL-[ACYL-CARRIER-PROTEIN] REDUCTASE FABG"/>
    <property type="match status" value="1"/>
</dbReference>
<dbReference type="OrthoDB" id="9803333at2"/>
<evidence type="ECO:0000256" key="2">
    <source>
        <dbReference type="ARBA" id="ARBA00005194"/>
    </source>
</evidence>
<sequence>MSDNKTALVTGASRGIGRAIALELAAQGMNVAVNYAGSEAKAMNVVEEIKAAGGQAIAIKANVASMEEVQSMIKEVVGTFGSLEVLVNNAGITRDNLLMRMKEEEWDAVIDTNLKGVFNCTKSVTRQMMKQRYGRIVNVASVVGVAGNAGQANYVAAKAGVIGLTKTTAKELASRNITVNALAPGFIETDMTDELSDDVKSGMKGQIPLGRLGAAEDIAKATKFLVSDDANYITGQTLHIDGGMVM</sequence>
<evidence type="ECO:0000256" key="9">
    <source>
        <dbReference type="ARBA" id="ARBA00023098"/>
    </source>
</evidence>
<comment type="pathway">
    <text evidence="2 14">Lipid metabolism; fatty acid biosynthesis.</text>
</comment>
<keyword evidence="7 13" id="KW-0521">NADP</keyword>
<dbReference type="Proteomes" id="UP000035996">
    <property type="component" value="Unassembled WGS sequence"/>
</dbReference>
<dbReference type="Pfam" id="PF13561">
    <property type="entry name" value="adh_short_C2"/>
    <property type="match status" value="1"/>
</dbReference>
<reference evidence="16" key="1">
    <citation type="submission" date="2015-06" db="EMBL/GenBank/DDBJ databases">
        <authorList>
            <person name="Liu B."/>
            <person name="Wang J."/>
            <person name="Zhu Y."/>
            <person name="Liu G."/>
            <person name="Chen Q."/>
            <person name="Zheng C."/>
            <person name="Che J."/>
            <person name="Ge C."/>
            <person name="Shi H."/>
            <person name="Pan Z."/>
            <person name="Liu X."/>
        </authorList>
    </citation>
    <scope>NUCLEOTIDE SEQUENCE [LARGE SCALE GENOMIC DNA]</scope>
    <source>
        <strain evidence="16">DSM 16346</strain>
    </source>
</reference>
<evidence type="ECO:0000256" key="12">
    <source>
        <dbReference type="PIRSR" id="PIRSR611284-1"/>
    </source>
</evidence>
<dbReference type="RefSeq" id="WP_048309825.1">
    <property type="nucleotide sequence ID" value="NZ_CP119526.1"/>
</dbReference>
<evidence type="ECO:0000256" key="5">
    <source>
        <dbReference type="ARBA" id="ARBA00022516"/>
    </source>
</evidence>
<comment type="catalytic activity">
    <reaction evidence="11 14">
        <text>a (3R)-hydroxyacyl-[ACP] + NADP(+) = a 3-oxoacyl-[ACP] + NADPH + H(+)</text>
        <dbReference type="Rhea" id="RHEA:17397"/>
        <dbReference type="Rhea" id="RHEA-COMP:9916"/>
        <dbReference type="Rhea" id="RHEA-COMP:9945"/>
        <dbReference type="ChEBI" id="CHEBI:15378"/>
        <dbReference type="ChEBI" id="CHEBI:57783"/>
        <dbReference type="ChEBI" id="CHEBI:58349"/>
        <dbReference type="ChEBI" id="CHEBI:78776"/>
        <dbReference type="ChEBI" id="CHEBI:78827"/>
        <dbReference type="EC" id="1.1.1.100"/>
    </reaction>
</comment>
<dbReference type="InterPro" id="IPR002347">
    <property type="entry name" value="SDR_fam"/>
</dbReference>
<feature type="domain" description="Ketoreductase" evidence="15">
    <location>
        <begin position="5"/>
        <end position="185"/>
    </location>
</feature>
<dbReference type="CDD" id="cd05333">
    <property type="entry name" value="BKR_SDR_c"/>
    <property type="match status" value="1"/>
</dbReference>
<dbReference type="PRINTS" id="PR00081">
    <property type="entry name" value="GDHRDH"/>
</dbReference>
<proteinExistence type="inferred from homology"/>
<keyword evidence="17" id="KW-1185">Reference proteome</keyword>
<dbReference type="InterPro" id="IPR011284">
    <property type="entry name" value="3oxo_ACP_reduc"/>
</dbReference>
<dbReference type="InterPro" id="IPR050259">
    <property type="entry name" value="SDR"/>
</dbReference>
<keyword evidence="5 14" id="KW-0444">Lipid biosynthesis</keyword>
<dbReference type="GO" id="GO:0004316">
    <property type="term" value="F:3-oxoacyl-[acyl-carrier-protein] reductase (NADPH) activity"/>
    <property type="evidence" value="ECO:0007669"/>
    <property type="project" value="UniProtKB-UniRule"/>
</dbReference>
<dbReference type="NCBIfam" id="NF005559">
    <property type="entry name" value="PRK07231.1"/>
    <property type="match status" value="1"/>
</dbReference>
<dbReference type="PROSITE" id="PS00061">
    <property type="entry name" value="ADH_SHORT"/>
    <property type="match status" value="1"/>
</dbReference>
<feature type="binding site" evidence="13">
    <location>
        <position position="187"/>
    </location>
    <ligand>
        <name>NADP(+)</name>
        <dbReference type="ChEBI" id="CHEBI:58349"/>
    </ligand>
</feature>
<dbReference type="PATRIC" id="fig|157733.3.peg.3318"/>
<feature type="binding site" evidence="13">
    <location>
        <begin position="154"/>
        <end position="158"/>
    </location>
    <ligand>
        <name>NADP(+)</name>
        <dbReference type="ChEBI" id="CHEBI:58349"/>
    </ligand>
</feature>
<protein>
    <recommendedName>
        <fullName evidence="14">3-oxoacyl-[acyl-carrier-protein] reductase</fullName>
        <ecNumber evidence="14">1.1.1.100</ecNumber>
    </recommendedName>
</protein>
<keyword evidence="6 14" id="KW-0276">Fatty acid metabolism</keyword>
<evidence type="ECO:0000259" key="15">
    <source>
        <dbReference type="SMART" id="SM00822"/>
    </source>
</evidence>
<evidence type="ECO:0000256" key="14">
    <source>
        <dbReference type="RuleBase" id="RU366074"/>
    </source>
</evidence>
<dbReference type="STRING" id="157733.AB986_05400"/>
<evidence type="ECO:0000256" key="8">
    <source>
        <dbReference type="ARBA" id="ARBA00023002"/>
    </source>
</evidence>
<evidence type="ECO:0000256" key="11">
    <source>
        <dbReference type="ARBA" id="ARBA00048508"/>
    </source>
</evidence>
<dbReference type="SUPFAM" id="SSF51735">
    <property type="entry name" value="NAD(P)-binding Rossmann-fold domains"/>
    <property type="match status" value="1"/>
</dbReference>
<evidence type="ECO:0000256" key="10">
    <source>
        <dbReference type="ARBA" id="ARBA00023160"/>
    </source>
</evidence>
<dbReference type="PRINTS" id="PR00080">
    <property type="entry name" value="SDRFAMILY"/>
</dbReference>
<evidence type="ECO:0000256" key="7">
    <source>
        <dbReference type="ARBA" id="ARBA00022857"/>
    </source>
</evidence>
<dbReference type="GO" id="GO:0006633">
    <property type="term" value="P:fatty acid biosynthetic process"/>
    <property type="evidence" value="ECO:0007669"/>
    <property type="project" value="UniProtKB-UniPathway"/>
</dbReference>
<comment type="similarity">
    <text evidence="3 14">Belongs to the short-chain dehydrogenases/reductases (SDR) family.</text>
</comment>
<evidence type="ECO:0000313" key="16">
    <source>
        <dbReference type="EMBL" id="KMM38709.1"/>
    </source>
</evidence>
<dbReference type="InterPro" id="IPR036291">
    <property type="entry name" value="NAD(P)-bd_dom_sf"/>
</dbReference>
<keyword evidence="9 14" id="KW-0443">Lipid metabolism</keyword>
<dbReference type="NCBIfam" id="NF009466">
    <property type="entry name" value="PRK12826.1-2"/>
    <property type="match status" value="1"/>
</dbReference>
<gene>
    <name evidence="16" type="ORF">AB986_05400</name>
</gene>
<evidence type="ECO:0000256" key="4">
    <source>
        <dbReference type="ARBA" id="ARBA00011881"/>
    </source>
</evidence>
<keyword evidence="10 14" id="KW-0275">Fatty acid biosynthesis</keyword>
<dbReference type="GO" id="GO:0051287">
    <property type="term" value="F:NAD binding"/>
    <property type="evidence" value="ECO:0007669"/>
    <property type="project" value="UniProtKB-UniRule"/>
</dbReference>
<dbReference type="NCBIfam" id="NF004197">
    <property type="entry name" value="PRK05653.1-1"/>
    <property type="match status" value="1"/>
</dbReference>
<name>A0A0J6D358_9BACL</name>
<feature type="binding site" evidence="13">
    <location>
        <begin position="62"/>
        <end position="63"/>
    </location>
    <ligand>
        <name>NADP(+)</name>
        <dbReference type="ChEBI" id="CHEBI:58349"/>
    </ligand>
</feature>
<evidence type="ECO:0000256" key="13">
    <source>
        <dbReference type="PIRSR" id="PIRSR611284-2"/>
    </source>
</evidence>
<dbReference type="FunFam" id="3.40.50.720:FF:000037">
    <property type="entry name" value="3-oxoacyl-[acyl-carrier-protein] reductase FabG"/>
    <property type="match status" value="1"/>
</dbReference>
<evidence type="ECO:0000256" key="1">
    <source>
        <dbReference type="ARBA" id="ARBA00002607"/>
    </source>
</evidence>
<comment type="caution">
    <text evidence="16">The sequence shown here is derived from an EMBL/GenBank/DDBJ whole genome shotgun (WGS) entry which is preliminary data.</text>
</comment>
<dbReference type="InterPro" id="IPR057326">
    <property type="entry name" value="KR_dom"/>
</dbReference>
<dbReference type="PANTHER" id="PTHR42879">
    <property type="entry name" value="3-OXOACYL-(ACYL-CARRIER-PROTEIN) REDUCTASE"/>
    <property type="match status" value="1"/>
</dbReference>
<feature type="binding site" evidence="13">
    <location>
        <position position="89"/>
    </location>
    <ligand>
        <name>NADP(+)</name>
        <dbReference type="ChEBI" id="CHEBI:58349"/>
    </ligand>
</feature>
<dbReference type="EMBL" id="LELK01000001">
    <property type="protein sequence ID" value="KMM38709.1"/>
    <property type="molecule type" value="Genomic_DNA"/>
</dbReference>
<accession>A0A0J6D358</accession>
<dbReference type="EC" id="1.1.1.100" evidence="14"/>
<feature type="active site" description="Proton acceptor" evidence="12">
    <location>
        <position position="154"/>
    </location>
</feature>
<keyword evidence="8 14" id="KW-0560">Oxidoreductase</keyword>
<dbReference type="UniPathway" id="UPA00094"/>
<dbReference type="InterPro" id="IPR020904">
    <property type="entry name" value="Sc_DH/Rdtase_CS"/>
</dbReference>
<comment type="subunit">
    <text evidence="4 14">Homotetramer.</text>
</comment>
<organism evidence="16 17">
    <name type="scientific">Guptibacillus hwajinpoensis</name>
    <dbReference type="NCBI Taxonomy" id="208199"/>
    <lineage>
        <taxon>Bacteria</taxon>
        <taxon>Bacillati</taxon>
        <taxon>Bacillota</taxon>
        <taxon>Bacilli</taxon>
        <taxon>Bacillales</taxon>
        <taxon>Guptibacillaceae</taxon>
        <taxon>Guptibacillus</taxon>
    </lineage>
</organism>
<evidence type="ECO:0000256" key="6">
    <source>
        <dbReference type="ARBA" id="ARBA00022832"/>
    </source>
</evidence>